<feature type="region of interest" description="Disordered" evidence="1">
    <location>
        <begin position="120"/>
        <end position="149"/>
    </location>
</feature>
<dbReference type="Proteomes" id="UP000249526">
    <property type="component" value="Unassembled WGS sequence"/>
</dbReference>
<protein>
    <submittedName>
        <fullName evidence="2">Uncharacterized protein</fullName>
    </submittedName>
</protein>
<evidence type="ECO:0000313" key="3">
    <source>
        <dbReference type="Proteomes" id="UP000249526"/>
    </source>
</evidence>
<gene>
    <name evidence="2" type="ORF">BO85DRAFT_55674</name>
</gene>
<sequence>MHKLDRDHLPSRPAECSFAHHLSSSSLPLVEVNTSKEGRRHSIPVQTSVSRLDQNCRVCDRGVRDQILLGGVHEELQRREVEKTCIMECSLLQKLITSRIAFIFIFLLCSSFTTQQTNGRPHYFLPRPQPSGIPGPNLAPEQQSRSARR</sequence>
<name>A0A8G1VKS5_9EURO</name>
<proteinExistence type="predicted"/>
<dbReference type="RefSeq" id="XP_025513922.1">
    <property type="nucleotide sequence ID" value="XM_025665482.1"/>
</dbReference>
<reference evidence="2 3" key="1">
    <citation type="submission" date="2018-02" db="EMBL/GenBank/DDBJ databases">
        <title>The genomes of Aspergillus section Nigri reveals drivers in fungal speciation.</title>
        <authorList>
            <consortium name="DOE Joint Genome Institute"/>
            <person name="Vesth T.C."/>
            <person name="Nybo J."/>
            <person name="Theobald S."/>
            <person name="Brandl J."/>
            <person name="Frisvad J.C."/>
            <person name="Nielsen K.F."/>
            <person name="Lyhne E.K."/>
            <person name="Kogle M.E."/>
            <person name="Kuo A."/>
            <person name="Riley R."/>
            <person name="Clum A."/>
            <person name="Nolan M."/>
            <person name="Lipzen A."/>
            <person name="Salamov A."/>
            <person name="Henrissat B."/>
            <person name="Wiebenga A."/>
            <person name="De vries R.P."/>
            <person name="Grigoriev I.V."/>
            <person name="Mortensen U.H."/>
            <person name="Andersen M.R."/>
            <person name="Baker S.E."/>
        </authorList>
    </citation>
    <scope>NUCLEOTIDE SEQUENCE [LARGE SCALE GENOMIC DNA]</scope>
    <source>
        <strain evidence="2 3">CBS 112811</strain>
    </source>
</reference>
<dbReference type="EMBL" id="KZ825066">
    <property type="protein sequence ID" value="RAH56000.1"/>
    <property type="molecule type" value="Genomic_DNA"/>
</dbReference>
<accession>A0A8G1VKS5</accession>
<dbReference type="AlphaFoldDB" id="A0A8G1VKS5"/>
<organism evidence="2 3">
    <name type="scientific">Aspergillus piperis CBS 112811</name>
    <dbReference type="NCBI Taxonomy" id="1448313"/>
    <lineage>
        <taxon>Eukaryota</taxon>
        <taxon>Fungi</taxon>
        <taxon>Dikarya</taxon>
        <taxon>Ascomycota</taxon>
        <taxon>Pezizomycotina</taxon>
        <taxon>Eurotiomycetes</taxon>
        <taxon>Eurotiomycetidae</taxon>
        <taxon>Eurotiales</taxon>
        <taxon>Aspergillaceae</taxon>
        <taxon>Aspergillus</taxon>
        <taxon>Aspergillus subgen. Circumdati</taxon>
    </lineage>
</organism>
<feature type="compositionally biased region" description="Polar residues" evidence="1">
    <location>
        <begin position="140"/>
        <end position="149"/>
    </location>
</feature>
<dbReference type="GeneID" id="37168884"/>
<keyword evidence="3" id="KW-1185">Reference proteome</keyword>
<evidence type="ECO:0000313" key="2">
    <source>
        <dbReference type="EMBL" id="RAH56000.1"/>
    </source>
</evidence>
<evidence type="ECO:0000256" key="1">
    <source>
        <dbReference type="SAM" id="MobiDB-lite"/>
    </source>
</evidence>